<keyword evidence="3 11" id="KW-0489">Methyltransferase</keyword>
<evidence type="ECO:0000256" key="2">
    <source>
        <dbReference type="ARBA" id="ARBA00020451"/>
    </source>
</evidence>
<evidence type="ECO:0000256" key="7">
    <source>
        <dbReference type="ARBA" id="ARBA00032166"/>
    </source>
</evidence>
<dbReference type="PANTHER" id="PTHR13563:SF13">
    <property type="entry name" value="TRNA METHYLTRANSFERASE 10 HOMOLOG A"/>
    <property type="match status" value="1"/>
</dbReference>
<dbReference type="EC" id="2.1.1.221" evidence="1"/>
<dbReference type="GO" id="GO:0000049">
    <property type="term" value="F:tRNA binding"/>
    <property type="evidence" value="ECO:0007669"/>
    <property type="project" value="TreeGrafter"/>
</dbReference>
<evidence type="ECO:0000256" key="8">
    <source>
        <dbReference type="ARBA" id="ARBA00048434"/>
    </source>
</evidence>
<feature type="region of interest" description="Disordered" evidence="9">
    <location>
        <begin position="338"/>
        <end position="381"/>
    </location>
</feature>
<keyword evidence="5" id="KW-0949">S-adenosyl-L-methionine</keyword>
<dbReference type="InterPro" id="IPR007356">
    <property type="entry name" value="tRNA_m1G_MeTrfase_euk"/>
</dbReference>
<evidence type="ECO:0000259" key="10">
    <source>
        <dbReference type="PROSITE" id="PS51675"/>
    </source>
</evidence>
<comment type="catalytic activity">
    <reaction evidence="8">
        <text>guanosine(9) in tRNA + S-adenosyl-L-methionine = N(1)-methylguanosine(9) in tRNA + S-adenosyl-L-homocysteine + H(+)</text>
        <dbReference type="Rhea" id="RHEA:43156"/>
        <dbReference type="Rhea" id="RHEA-COMP:10367"/>
        <dbReference type="Rhea" id="RHEA-COMP:10368"/>
        <dbReference type="ChEBI" id="CHEBI:15378"/>
        <dbReference type="ChEBI" id="CHEBI:57856"/>
        <dbReference type="ChEBI" id="CHEBI:59789"/>
        <dbReference type="ChEBI" id="CHEBI:73542"/>
        <dbReference type="ChEBI" id="CHEBI:74269"/>
        <dbReference type="EC" id="2.1.1.221"/>
    </reaction>
</comment>
<feature type="region of interest" description="Disordered" evidence="9">
    <location>
        <begin position="1"/>
        <end position="35"/>
    </location>
</feature>
<feature type="compositionally biased region" description="Polar residues" evidence="9">
    <location>
        <begin position="19"/>
        <end position="35"/>
    </location>
</feature>
<dbReference type="PANTHER" id="PTHR13563">
    <property type="entry name" value="TRNA (GUANINE-9-) METHYLTRANSFERASE"/>
    <property type="match status" value="1"/>
</dbReference>
<dbReference type="PROSITE" id="PS51675">
    <property type="entry name" value="SAM_MT_TRM10"/>
    <property type="match status" value="1"/>
</dbReference>
<dbReference type="GO" id="GO:0005634">
    <property type="term" value="C:nucleus"/>
    <property type="evidence" value="ECO:0007669"/>
    <property type="project" value="TreeGrafter"/>
</dbReference>
<protein>
    <recommendedName>
        <fullName evidence="2">tRNA (guanine(9)-N1)-methyltransferase</fullName>
        <ecNumber evidence="1">2.1.1.221</ecNumber>
    </recommendedName>
    <alternativeName>
        <fullName evidence="7">tRNA methyltransferase 10</fullName>
    </alternativeName>
    <alternativeName>
        <fullName evidence="6">tRNA(m1G9)-methyltransferase</fullName>
    </alternativeName>
</protein>
<dbReference type="InterPro" id="IPR028564">
    <property type="entry name" value="MT_TRM10-typ"/>
</dbReference>
<dbReference type="GO" id="GO:0052905">
    <property type="term" value="F:tRNA (guanosine(9)-N1)-methyltransferase activity"/>
    <property type="evidence" value="ECO:0007669"/>
    <property type="project" value="UniProtKB-EC"/>
</dbReference>
<reference evidence="11 12" key="1">
    <citation type="journal article" date="2019" name="Nat. Ecol. Evol.">
        <title>Megaphylogeny resolves global patterns of mushroom evolution.</title>
        <authorList>
            <person name="Varga T."/>
            <person name="Krizsan K."/>
            <person name="Foldi C."/>
            <person name="Dima B."/>
            <person name="Sanchez-Garcia M."/>
            <person name="Sanchez-Ramirez S."/>
            <person name="Szollosi G.J."/>
            <person name="Szarkandi J.G."/>
            <person name="Papp V."/>
            <person name="Albert L."/>
            <person name="Andreopoulos W."/>
            <person name="Angelini C."/>
            <person name="Antonin V."/>
            <person name="Barry K.W."/>
            <person name="Bougher N.L."/>
            <person name="Buchanan P."/>
            <person name="Buyck B."/>
            <person name="Bense V."/>
            <person name="Catcheside P."/>
            <person name="Chovatia M."/>
            <person name="Cooper J."/>
            <person name="Damon W."/>
            <person name="Desjardin D."/>
            <person name="Finy P."/>
            <person name="Geml J."/>
            <person name="Haridas S."/>
            <person name="Hughes K."/>
            <person name="Justo A."/>
            <person name="Karasinski D."/>
            <person name="Kautmanova I."/>
            <person name="Kiss B."/>
            <person name="Kocsube S."/>
            <person name="Kotiranta H."/>
            <person name="LaButti K.M."/>
            <person name="Lechner B.E."/>
            <person name="Liimatainen K."/>
            <person name="Lipzen A."/>
            <person name="Lukacs Z."/>
            <person name="Mihaltcheva S."/>
            <person name="Morgado L.N."/>
            <person name="Niskanen T."/>
            <person name="Noordeloos M.E."/>
            <person name="Ohm R.A."/>
            <person name="Ortiz-Santana B."/>
            <person name="Ovrebo C."/>
            <person name="Racz N."/>
            <person name="Riley R."/>
            <person name="Savchenko A."/>
            <person name="Shiryaev A."/>
            <person name="Soop K."/>
            <person name="Spirin V."/>
            <person name="Szebenyi C."/>
            <person name="Tomsovsky M."/>
            <person name="Tulloss R.E."/>
            <person name="Uehling J."/>
            <person name="Grigoriev I.V."/>
            <person name="Vagvolgyi C."/>
            <person name="Papp T."/>
            <person name="Martin F.M."/>
            <person name="Miettinen O."/>
            <person name="Hibbett D.S."/>
            <person name="Nagy L.G."/>
        </authorList>
    </citation>
    <scope>NUCLEOTIDE SEQUENCE [LARGE SCALE GENOMIC DNA]</scope>
    <source>
        <strain evidence="11 12">CBS 166.37</strain>
    </source>
</reference>
<dbReference type="EMBL" id="ML213591">
    <property type="protein sequence ID" value="TFK43841.1"/>
    <property type="molecule type" value="Genomic_DNA"/>
</dbReference>
<feature type="compositionally biased region" description="Basic and acidic residues" evidence="9">
    <location>
        <begin position="65"/>
        <end position="75"/>
    </location>
</feature>
<dbReference type="Gene3D" id="3.40.1280.30">
    <property type="match status" value="1"/>
</dbReference>
<dbReference type="STRING" id="68775.A0A5C3MRC6"/>
<keyword evidence="12" id="KW-1185">Reference proteome</keyword>
<dbReference type="Proteomes" id="UP000308652">
    <property type="component" value="Unassembled WGS sequence"/>
</dbReference>
<evidence type="ECO:0000256" key="5">
    <source>
        <dbReference type="ARBA" id="ARBA00022691"/>
    </source>
</evidence>
<dbReference type="AlphaFoldDB" id="A0A5C3MRC6"/>
<evidence type="ECO:0000256" key="4">
    <source>
        <dbReference type="ARBA" id="ARBA00022679"/>
    </source>
</evidence>
<sequence length="381" mass="42988">MTDEMQDADATQAVVSDATGPSSQTDLYTTPSTTTVPDIGELKTLSKSALKKAAKAERFAALKIERRAREKEAKKEKKRVRAEKRATGELDDDEEERNRQKKRPRLQFGGKVVVDLGFDEMMNEKEISSLCSQLAYTYSANRQSSFPFSLIYTSLNGRTFDRLESMNEAGYKRWIKTQWWNESYEGLWLGKDSASSSKFEAASVQESSSAVSTAQDSQDTLKTQYSRQPESAGIEHHNDVQKKVVYLTADSEDELTELKADEIYIIGGICDHNRYKNLCLNKAKASGIRTARLPIGRYLASLPTRKVLTVNQVFEILLKWVETKDWEESFYSVIPKRKFQAGGKDKSEDTKGEGEKDVEIDEGQQKNEGEVAIPVQELEQA</sequence>
<dbReference type="GO" id="GO:0002939">
    <property type="term" value="P:tRNA N1-guanine methylation"/>
    <property type="evidence" value="ECO:0007669"/>
    <property type="project" value="TreeGrafter"/>
</dbReference>
<feature type="compositionally biased region" description="Basic and acidic residues" evidence="9">
    <location>
        <begin position="343"/>
        <end position="369"/>
    </location>
</feature>
<evidence type="ECO:0000256" key="3">
    <source>
        <dbReference type="ARBA" id="ARBA00022603"/>
    </source>
</evidence>
<dbReference type="OrthoDB" id="278300at2759"/>
<gene>
    <name evidence="11" type="ORF">BDQ12DRAFT_197249</name>
</gene>
<feature type="domain" description="SAM-dependent MTase TRM10-type" evidence="10">
    <location>
        <begin position="98"/>
        <end position="341"/>
    </location>
</feature>
<feature type="region of interest" description="Disordered" evidence="9">
    <location>
        <begin position="210"/>
        <end position="235"/>
    </location>
</feature>
<feature type="region of interest" description="Disordered" evidence="9">
    <location>
        <begin position="65"/>
        <end position="103"/>
    </location>
</feature>
<evidence type="ECO:0000313" key="12">
    <source>
        <dbReference type="Proteomes" id="UP000308652"/>
    </source>
</evidence>
<feature type="compositionally biased region" description="Polar residues" evidence="9">
    <location>
        <begin position="216"/>
        <end position="229"/>
    </location>
</feature>
<proteinExistence type="predicted"/>
<accession>A0A5C3MRC6</accession>
<dbReference type="InterPro" id="IPR038459">
    <property type="entry name" value="MT_TRM10-typ_sf"/>
</dbReference>
<dbReference type="CDD" id="cd18089">
    <property type="entry name" value="SPOUT_Trm10-like"/>
    <property type="match status" value="1"/>
</dbReference>
<organism evidence="11 12">
    <name type="scientific">Crucibulum laeve</name>
    <dbReference type="NCBI Taxonomy" id="68775"/>
    <lineage>
        <taxon>Eukaryota</taxon>
        <taxon>Fungi</taxon>
        <taxon>Dikarya</taxon>
        <taxon>Basidiomycota</taxon>
        <taxon>Agaricomycotina</taxon>
        <taxon>Agaricomycetes</taxon>
        <taxon>Agaricomycetidae</taxon>
        <taxon>Agaricales</taxon>
        <taxon>Agaricineae</taxon>
        <taxon>Nidulariaceae</taxon>
        <taxon>Crucibulum</taxon>
    </lineage>
</organism>
<evidence type="ECO:0000256" key="1">
    <source>
        <dbReference type="ARBA" id="ARBA00012797"/>
    </source>
</evidence>
<evidence type="ECO:0000313" key="11">
    <source>
        <dbReference type="EMBL" id="TFK43841.1"/>
    </source>
</evidence>
<evidence type="ECO:0000256" key="6">
    <source>
        <dbReference type="ARBA" id="ARBA00031792"/>
    </source>
</evidence>
<keyword evidence="4 11" id="KW-0808">Transferase</keyword>
<evidence type="ECO:0000256" key="9">
    <source>
        <dbReference type="SAM" id="MobiDB-lite"/>
    </source>
</evidence>
<name>A0A5C3MRC6_9AGAR</name>